<dbReference type="AlphaFoldDB" id="A0AAV1IFW2"/>
<name>A0AAV1IFW2_9CHLO</name>
<dbReference type="SMART" id="SM00672">
    <property type="entry name" value="CAP10"/>
    <property type="match status" value="1"/>
</dbReference>
<dbReference type="Pfam" id="PF05686">
    <property type="entry name" value="Glyco_transf_90"/>
    <property type="match status" value="2"/>
</dbReference>
<evidence type="ECO:0000256" key="1">
    <source>
        <dbReference type="ARBA" id="ARBA00010118"/>
    </source>
</evidence>
<dbReference type="InterPro" id="IPR051091">
    <property type="entry name" value="O-Glucosyltr/Glycosyltrsf_90"/>
</dbReference>
<dbReference type="EMBL" id="CAUYUE010000014">
    <property type="protein sequence ID" value="CAK0786213.1"/>
    <property type="molecule type" value="Genomic_DNA"/>
</dbReference>
<keyword evidence="5" id="KW-1185">Reference proteome</keyword>
<sequence length="523" mass="60332">MKTLPTSYRTLQRRCPMKAKTLGFAAVSLLLLGIFLLGSTTSPFASSSKHSSSHSTRRTLIGKQEDAAMELVDGQDFTQEDSQEDQESFYKPWIEQDFAVWGKDGIKQSLVAEMAMRYRECFGEVFRFQIINGTLWVDHISERHGGWYPSQDGEGNLAAKGKIPYAILTLMDVLRAHPGQVPDLDALIQTSDFPCMLRIQPGTGALAPPIFGYNSHEKFVDIPFPDYSYWGHEYRRLLGWDGQPAHGWEKQFSFLTEKYRDLDLNDRKPLVIWRGRTEDREYPKRDELRRQFARCADELRGQGLEEEANVFSLKKPVVQLHDLCDYRYLMYIEADAWATNLKQKLACGSVLMSAKMDFYEFFTRALEPNVHYVEVDTHDMCHDTARKVLTMNQAFAEERRGISTMDTSSRHLLGQRQNATVAPWNVARAGHQFLSEHLRMKDVRMYVRDALRQYASLQSFTPQASWNAECYTGDRLLEEFGFPYAADRATVAKAYPWLAEYGKKECEGRLPRREVEKDEFYEA</sequence>
<organism evidence="4 5">
    <name type="scientific">Coccomyxa viridis</name>
    <dbReference type="NCBI Taxonomy" id="1274662"/>
    <lineage>
        <taxon>Eukaryota</taxon>
        <taxon>Viridiplantae</taxon>
        <taxon>Chlorophyta</taxon>
        <taxon>core chlorophytes</taxon>
        <taxon>Trebouxiophyceae</taxon>
        <taxon>Trebouxiophyceae incertae sedis</taxon>
        <taxon>Coccomyxaceae</taxon>
        <taxon>Coccomyxa</taxon>
    </lineage>
</organism>
<keyword evidence="2" id="KW-0808">Transferase</keyword>
<dbReference type="Proteomes" id="UP001314263">
    <property type="component" value="Unassembled WGS sequence"/>
</dbReference>
<accession>A0AAV1IFW2</accession>
<evidence type="ECO:0000259" key="3">
    <source>
        <dbReference type="SMART" id="SM00672"/>
    </source>
</evidence>
<dbReference type="PANTHER" id="PTHR12203">
    <property type="entry name" value="KDEL LYS-ASP-GLU-LEU CONTAINING - RELATED"/>
    <property type="match status" value="1"/>
</dbReference>
<dbReference type="GO" id="GO:0016740">
    <property type="term" value="F:transferase activity"/>
    <property type="evidence" value="ECO:0007669"/>
    <property type="project" value="UniProtKB-KW"/>
</dbReference>
<evidence type="ECO:0000256" key="2">
    <source>
        <dbReference type="ARBA" id="ARBA00022679"/>
    </source>
</evidence>
<reference evidence="4 5" key="1">
    <citation type="submission" date="2023-10" db="EMBL/GenBank/DDBJ databases">
        <authorList>
            <person name="Maclean D."/>
            <person name="Macfadyen A."/>
        </authorList>
    </citation>
    <scope>NUCLEOTIDE SEQUENCE [LARGE SCALE GENOMIC DNA]</scope>
</reference>
<dbReference type="InterPro" id="IPR006598">
    <property type="entry name" value="CAP10"/>
</dbReference>
<comment type="caution">
    <text evidence="4">The sequence shown here is derived from an EMBL/GenBank/DDBJ whole genome shotgun (WGS) entry which is preliminary data.</text>
</comment>
<dbReference type="PANTHER" id="PTHR12203:SF35">
    <property type="entry name" value="PROTEIN O-GLUCOSYLTRANSFERASE 1"/>
    <property type="match status" value="1"/>
</dbReference>
<feature type="domain" description="Glycosyl transferase CAP10" evidence="3">
    <location>
        <begin position="180"/>
        <end position="461"/>
    </location>
</feature>
<evidence type="ECO:0000313" key="4">
    <source>
        <dbReference type="EMBL" id="CAK0786213.1"/>
    </source>
</evidence>
<proteinExistence type="inferred from homology"/>
<comment type="similarity">
    <text evidence="1">Belongs to the glycosyltransferase 90 family.</text>
</comment>
<evidence type="ECO:0000313" key="5">
    <source>
        <dbReference type="Proteomes" id="UP001314263"/>
    </source>
</evidence>
<protein>
    <recommendedName>
        <fullName evidence="3">Glycosyl transferase CAP10 domain-containing protein</fullName>
    </recommendedName>
</protein>
<gene>
    <name evidence="4" type="ORF">CVIRNUC_009426</name>
</gene>